<dbReference type="SUPFAM" id="SSF55205">
    <property type="entry name" value="EPT/RTPC-like"/>
    <property type="match status" value="1"/>
</dbReference>
<keyword evidence="7" id="KW-0573">Peptidoglycan synthesis</keyword>
<evidence type="ECO:0000256" key="1">
    <source>
        <dbReference type="ARBA" id="ARBA00004496"/>
    </source>
</evidence>
<dbReference type="InterPro" id="IPR036968">
    <property type="entry name" value="Enolpyruvate_Tfrase_sf"/>
</dbReference>
<keyword evidence="3" id="KW-0963">Cytoplasm</keyword>
<proteinExistence type="inferred from homology"/>
<evidence type="ECO:0000256" key="10">
    <source>
        <dbReference type="ARBA" id="ARBA00038367"/>
    </source>
</evidence>
<dbReference type="PANTHER" id="PTHR43783:SF1">
    <property type="entry name" value="UDP-N-ACETYLGLUCOSAMINE 1-CARBOXYVINYLTRANSFERASE"/>
    <property type="match status" value="1"/>
</dbReference>
<dbReference type="PANTHER" id="PTHR43783">
    <property type="entry name" value="UDP-N-ACETYLGLUCOSAMINE 1-CARBOXYVINYLTRANSFERASE"/>
    <property type="match status" value="1"/>
</dbReference>
<sequence>MKGERLSSPLRLRRLPPRPISAASADAAANADADHRLVVSGGGRLAGHVGVSGSKNAALAVLAGALCCSSGAFALRGVPDLSDTRTMAAVLRSLGARVEEHGGGEVVVDAGAVTSVEPDSEAIGRIRAGFFVLGPLVARFGEAEVALPGGCRIGARPIDLYLRGLAALGAVVQLRHGKVRVEAANGKGLVGGQFHLDYPSVGATETLMTAASLADGVTILSNVAREPEVADLAKFLVTCGAQIEGAGTSTLVINGKKRLHGAEFTIIPDRIEAGTLMVAAAITRSCISLSPVIPGHLTSIMDKLSAAGCKIIQKGRHILEVSALSSPNNGDLQGFYLKTLPYPGFPTDLQPQFMALLTTCSGLSVVEESVFENRMHHVKELQKLGARIRLSGSSAFIQGKRHRSAALSGCPVEAADLRGGAALVLAGMAVEGVTEISGVSHIDRGYENFEAKLLSLGANIERKVEHQQQLMTGIA</sequence>
<keyword evidence="5" id="KW-0808">Transferase</keyword>
<dbReference type="GO" id="GO:0005737">
    <property type="term" value="C:cytoplasm"/>
    <property type="evidence" value="ECO:0007669"/>
    <property type="project" value="UniProtKB-SubCell"/>
</dbReference>
<evidence type="ECO:0000313" key="17">
    <source>
        <dbReference type="Proteomes" id="UP000515123"/>
    </source>
</evidence>
<evidence type="ECO:0000256" key="5">
    <source>
        <dbReference type="ARBA" id="ARBA00022679"/>
    </source>
</evidence>
<dbReference type="EC" id="2.5.1.7" evidence="11"/>
<evidence type="ECO:0000256" key="6">
    <source>
        <dbReference type="ARBA" id="ARBA00022960"/>
    </source>
</evidence>
<evidence type="ECO:0000259" key="16">
    <source>
        <dbReference type="Pfam" id="PF00275"/>
    </source>
</evidence>
<keyword evidence="6" id="KW-0133">Cell shape</keyword>
<comment type="pathway">
    <text evidence="2">Cell wall biogenesis; peptidoglycan biosynthesis.</text>
</comment>
<dbReference type="InterPro" id="IPR005750">
    <property type="entry name" value="UDP_GlcNAc_COvinyl_MurA"/>
</dbReference>
<dbReference type="GO" id="GO:0071555">
    <property type="term" value="P:cell wall organization"/>
    <property type="evidence" value="ECO:0007669"/>
    <property type="project" value="UniProtKB-KW"/>
</dbReference>
<keyword evidence="8" id="KW-0131">Cell cycle</keyword>
<dbReference type="GO" id="GO:0008360">
    <property type="term" value="P:regulation of cell shape"/>
    <property type="evidence" value="ECO:0007669"/>
    <property type="project" value="UniProtKB-KW"/>
</dbReference>
<dbReference type="GO" id="GO:0051301">
    <property type="term" value="P:cell division"/>
    <property type="evidence" value="ECO:0007669"/>
    <property type="project" value="UniProtKB-KW"/>
</dbReference>
<dbReference type="GO" id="GO:0008760">
    <property type="term" value="F:UDP-N-acetylglucosamine 1-carboxyvinyltransferase activity"/>
    <property type="evidence" value="ECO:0007669"/>
    <property type="project" value="UniProtKB-EC"/>
</dbReference>
<dbReference type="Proteomes" id="UP000515123">
    <property type="component" value="Linkage group 16"/>
</dbReference>
<comment type="catalytic activity">
    <reaction evidence="15">
        <text>phosphoenolpyruvate + UDP-N-acetyl-alpha-D-glucosamine = UDP-N-acetyl-3-O-(1-carboxyvinyl)-alpha-D-glucosamine + phosphate</text>
        <dbReference type="Rhea" id="RHEA:18681"/>
        <dbReference type="ChEBI" id="CHEBI:43474"/>
        <dbReference type="ChEBI" id="CHEBI:57705"/>
        <dbReference type="ChEBI" id="CHEBI:58702"/>
        <dbReference type="ChEBI" id="CHEBI:68483"/>
        <dbReference type="EC" id="2.5.1.7"/>
    </reaction>
</comment>
<dbReference type="AlphaFoldDB" id="A0A6P5GAB8"/>
<dbReference type="OrthoDB" id="1718875at2759"/>
<evidence type="ECO:0000256" key="4">
    <source>
        <dbReference type="ARBA" id="ARBA00022618"/>
    </source>
</evidence>
<dbReference type="InterPro" id="IPR001986">
    <property type="entry name" value="Enolpyruvate_Tfrase_dom"/>
</dbReference>
<reference evidence="18" key="2">
    <citation type="submission" date="2025-08" db="UniProtKB">
        <authorList>
            <consortium name="RefSeq"/>
        </authorList>
    </citation>
    <scope>IDENTIFICATION</scope>
    <source>
        <tissue evidence="18">Leaf</tissue>
    </source>
</reference>
<evidence type="ECO:0000256" key="15">
    <source>
        <dbReference type="ARBA" id="ARBA00047527"/>
    </source>
</evidence>
<dbReference type="RefSeq" id="XP_020105566.1">
    <property type="nucleotide sequence ID" value="XM_020249977.1"/>
</dbReference>
<feature type="domain" description="Enolpyruvate transferase" evidence="16">
    <location>
        <begin position="40"/>
        <end position="453"/>
    </location>
</feature>
<dbReference type="CDD" id="cd01555">
    <property type="entry name" value="UdpNAET"/>
    <property type="match status" value="1"/>
</dbReference>
<comment type="subcellular location">
    <subcellularLocation>
        <location evidence="1">Cytoplasm</location>
    </subcellularLocation>
</comment>
<keyword evidence="9" id="KW-0961">Cell wall biogenesis/degradation</keyword>
<evidence type="ECO:0000256" key="7">
    <source>
        <dbReference type="ARBA" id="ARBA00022984"/>
    </source>
</evidence>
<name>A0A6P5GAB8_ANACO</name>
<evidence type="ECO:0000256" key="8">
    <source>
        <dbReference type="ARBA" id="ARBA00023306"/>
    </source>
</evidence>
<evidence type="ECO:0000256" key="11">
    <source>
        <dbReference type="ARBA" id="ARBA00039108"/>
    </source>
</evidence>
<organism evidence="17 18">
    <name type="scientific">Ananas comosus</name>
    <name type="common">Pineapple</name>
    <name type="synonym">Ananas ananas</name>
    <dbReference type="NCBI Taxonomy" id="4615"/>
    <lineage>
        <taxon>Eukaryota</taxon>
        <taxon>Viridiplantae</taxon>
        <taxon>Streptophyta</taxon>
        <taxon>Embryophyta</taxon>
        <taxon>Tracheophyta</taxon>
        <taxon>Spermatophyta</taxon>
        <taxon>Magnoliopsida</taxon>
        <taxon>Liliopsida</taxon>
        <taxon>Poales</taxon>
        <taxon>Bromeliaceae</taxon>
        <taxon>Bromelioideae</taxon>
        <taxon>Ananas</taxon>
    </lineage>
</organism>
<comment type="similarity">
    <text evidence="10">Belongs to the EPSP synthase family. MurA subfamily.</text>
</comment>
<dbReference type="GeneID" id="109722091"/>
<dbReference type="Pfam" id="PF00275">
    <property type="entry name" value="EPSP_synthase"/>
    <property type="match status" value="1"/>
</dbReference>
<dbReference type="InterPro" id="IPR013792">
    <property type="entry name" value="RNA3'P_cycl/enolpyr_Trfase_a/b"/>
</dbReference>
<dbReference type="NCBIfam" id="TIGR01072">
    <property type="entry name" value="murA"/>
    <property type="match status" value="1"/>
</dbReference>
<dbReference type="InterPro" id="IPR050068">
    <property type="entry name" value="MurA_subfamily"/>
</dbReference>
<keyword evidence="4" id="KW-0132">Cell division</keyword>
<gene>
    <name evidence="18" type="primary">LOC109722091</name>
</gene>
<dbReference type="HAMAP" id="MF_00111">
    <property type="entry name" value="MurA"/>
    <property type="match status" value="1"/>
</dbReference>
<evidence type="ECO:0000256" key="12">
    <source>
        <dbReference type="ARBA" id="ARBA00039754"/>
    </source>
</evidence>
<keyword evidence="17" id="KW-1185">Reference proteome</keyword>
<dbReference type="NCBIfam" id="NF006873">
    <property type="entry name" value="PRK09369.1"/>
    <property type="match status" value="1"/>
</dbReference>
<reference evidence="17" key="1">
    <citation type="journal article" date="2015" name="Nat. Genet.">
        <title>The pineapple genome and the evolution of CAM photosynthesis.</title>
        <authorList>
            <person name="Ming R."/>
            <person name="VanBuren R."/>
            <person name="Wai C.M."/>
            <person name="Tang H."/>
            <person name="Schatz M.C."/>
            <person name="Bowers J.E."/>
            <person name="Lyons E."/>
            <person name="Wang M.L."/>
            <person name="Chen J."/>
            <person name="Biggers E."/>
            <person name="Zhang J."/>
            <person name="Huang L."/>
            <person name="Zhang L."/>
            <person name="Miao W."/>
            <person name="Zhang J."/>
            <person name="Ye Z."/>
            <person name="Miao C."/>
            <person name="Lin Z."/>
            <person name="Wang H."/>
            <person name="Zhou H."/>
            <person name="Yim W.C."/>
            <person name="Priest H.D."/>
            <person name="Zheng C."/>
            <person name="Woodhouse M."/>
            <person name="Edger P.P."/>
            <person name="Guyot R."/>
            <person name="Guo H.B."/>
            <person name="Guo H."/>
            <person name="Zheng G."/>
            <person name="Singh R."/>
            <person name="Sharma A."/>
            <person name="Min X."/>
            <person name="Zheng Y."/>
            <person name="Lee H."/>
            <person name="Gurtowski J."/>
            <person name="Sedlazeck F.J."/>
            <person name="Harkess A."/>
            <person name="McKain M.R."/>
            <person name="Liao Z."/>
            <person name="Fang J."/>
            <person name="Liu J."/>
            <person name="Zhang X."/>
            <person name="Zhang Q."/>
            <person name="Hu W."/>
            <person name="Qin Y."/>
            <person name="Wang K."/>
            <person name="Chen L.Y."/>
            <person name="Shirley N."/>
            <person name="Lin Y.R."/>
            <person name="Liu L.Y."/>
            <person name="Hernandez A.G."/>
            <person name="Wright C.L."/>
            <person name="Bulone V."/>
            <person name="Tuskan G.A."/>
            <person name="Heath K."/>
            <person name="Zee F."/>
            <person name="Moore P.H."/>
            <person name="Sunkar R."/>
            <person name="Leebens-Mack J.H."/>
            <person name="Mockler T."/>
            <person name="Bennetzen J.L."/>
            <person name="Freeling M."/>
            <person name="Sankoff D."/>
            <person name="Paterson A.H."/>
            <person name="Zhu X."/>
            <person name="Yang X."/>
            <person name="Smith J.A."/>
            <person name="Cushman J.C."/>
            <person name="Paull R.E."/>
            <person name="Yu Q."/>
        </authorList>
    </citation>
    <scope>NUCLEOTIDE SEQUENCE [LARGE SCALE GENOMIC DNA]</scope>
    <source>
        <strain evidence="17">cv. F153</strain>
    </source>
</reference>
<dbReference type="GO" id="GO:0019277">
    <property type="term" value="P:UDP-N-acetylgalactosamine biosynthetic process"/>
    <property type="evidence" value="ECO:0007669"/>
    <property type="project" value="InterPro"/>
</dbReference>
<evidence type="ECO:0000256" key="9">
    <source>
        <dbReference type="ARBA" id="ARBA00023316"/>
    </source>
</evidence>
<accession>A0A6P5GAB8</accession>
<protein>
    <recommendedName>
        <fullName evidence="12">UDP-N-acetylglucosamine 1-carboxyvinyltransferase</fullName>
        <ecNumber evidence="11">2.5.1.7</ecNumber>
    </recommendedName>
    <alternativeName>
        <fullName evidence="13">Enoylpyruvate transferase</fullName>
    </alternativeName>
    <alternativeName>
        <fullName evidence="14">UDP-N-acetylglucosamine enolpyruvyl transferase</fullName>
    </alternativeName>
</protein>
<evidence type="ECO:0000256" key="2">
    <source>
        <dbReference type="ARBA" id="ARBA00004752"/>
    </source>
</evidence>
<evidence type="ECO:0000313" key="18">
    <source>
        <dbReference type="RefSeq" id="XP_020105566.1"/>
    </source>
</evidence>
<evidence type="ECO:0000256" key="3">
    <source>
        <dbReference type="ARBA" id="ARBA00022490"/>
    </source>
</evidence>
<evidence type="ECO:0000256" key="14">
    <source>
        <dbReference type="ARBA" id="ARBA00042842"/>
    </source>
</evidence>
<dbReference type="Gene3D" id="3.65.10.10">
    <property type="entry name" value="Enolpyruvate transferase domain"/>
    <property type="match status" value="2"/>
</dbReference>
<evidence type="ECO:0000256" key="13">
    <source>
        <dbReference type="ARBA" id="ARBA00042443"/>
    </source>
</evidence>